<keyword evidence="1" id="KW-0067">ATP-binding</keyword>
<dbReference type="PROSITE" id="PS50975">
    <property type="entry name" value="ATP_GRASP"/>
    <property type="match status" value="1"/>
</dbReference>
<accession>A0A2H0VFM2</accession>
<dbReference type="Proteomes" id="UP000231466">
    <property type="component" value="Unassembled WGS sequence"/>
</dbReference>
<evidence type="ECO:0000256" key="1">
    <source>
        <dbReference type="PROSITE-ProRule" id="PRU00409"/>
    </source>
</evidence>
<proteinExistence type="predicted"/>
<sequence length="453" mass="51517">MKKNLHLSKLKNKQAVLVGVFPCDQESIIIQPSKYFDLRYLVARKTPEELWARQFLPQEKICLYSLSTKKPSLEKNDFGSILKHSDVTKVIKENKIKYLWLTVANKDRKQIYGVAKNHDFEVIGPNLVWQNNLENKIWFDQFLAENNLPKPSSQIINPTKSKVKISGRLVLQEAISDGGEGTFFINSKDDLQKILNRKNKNNPDYLLREFIPGKPCGITILCTPDIIALSPIREQCFSNKDGQDHIFAGIQWLPNSSIGRNKEPINKIFLRLGSILQEKGFLGFANVDFILSEGGAIKIIECNPRFSSSTTQIAINPNLISNIQAGNLIIERYIKKSLITPKKVLPIPQSEYSGSVLNLDIENGKRFKVKQTYPIGVYSFKNKDVKFVSPDIRQAQKDDQFIYFSTVDLNEIFRKNRAAGIITANFPLFDSSGNINSAGRMLSDYFDYDLKKS</sequence>
<dbReference type="Gene3D" id="3.30.470.20">
    <property type="entry name" value="ATP-grasp fold, B domain"/>
    <property type="match status" value="1"/>
</dbReference>
<comment type="caution">
    <text evidence="3">The sequence shown here is derived from an EMBL/GenBank/DDBJ whole genome shotgun (WGS) entry which is preliminary data.</text>
</comment>
<dbReference type="GO" id="GO:0005524">
    <property type="term" value="F:ATP binding"/>
    <property type="evidence" value="ECO:0007669"/>
    <property type="project" value="UniProtKB-UniRule"/>
</dbReference>
<evidence type="ECO:0000259" key="2">
    <source>
        <dbReference type="PROSITE" id="PS50975"/>
    </source>
</evidence>
<organism evidence="3 4">
    <name type="scientific">Candidatus Colwellbacteria bacterium CG10_big_fil_rev_8_21_14_0_10_42_22</name>
    <dbReference type="NCBI Taxonomy" id="1974540"/>
    <lineage>
        <taxon>Bacteria</taxon>
        <taxon>Candidatus Colwelliibacteriota</taxon>
    </lineage>
</organism>
<keyword evidence="1" id="KW-0547">Nucleotide-binding</keyword>
<feature type="domain" description="ATP-grasp" evidence="2">
    <location>
        <begin position="140"/>
        <end position="334"/>
    </location>
</feature>
<gene>
    <name evidence="3" type="ORF">COT89_02330</name>
</gene>
<dbReference type="InterPro" id="IPR003806">
    <property type="entry name" value="ATP-grasp_PylC-type"/>
</dbReference>
<dbReference type="AlphaFoldDB" id="A0A2H0VFM2"/>
<protein>
    <recommendedName>
        <fullName evidence="2">ATP-grasp domain-containing protein</fullName>
    </recommendedName>
</protein>
<name>A0A2H0VFM2_9BACT</name>
<dbReference type="GO" id="GO:0046872">
    <property type="term" value="F:metal ion binding"/>
    <property type="evidence" value="ECO:0007669"/>
    <property type="project" value="InterPro"/>
</dbReference>
<dbReference type="InterPro" id="IPR011761">
    <property type="entry name" value="ATP-grasp"/>
</dbReference>
<reference evidence="4" key="1">
    <citation type="submission" date="2017-09" db="EMBL/GenBank/DDBJ databases">
        <title>Depth-based differentiation of microbial function through sediment-hosted aquifers and enrichment of novel symbionts in the deep terrestrial subsurface.</title>
        <authorList>
            <person name="Probst A.J."/>
            <person name="Ladd B."/>
            <person name="Jarett J.K."/>
            <person name="Geller-Mcgrath D.E."/>
            <person name="Sieber C.M.K."/>
            <person name="Emerson J.B."/>
            <person name="Anantharaman K."/>
            <person name="Thomas B.C."/>
            <person name="Malmstrom R."/>
            <person name="Stieglmeier M."/>
            <person name="Klingl A."/>
            <person name="Woyke T."/>
            <person name="Ryan C.M."/>
            <person name="Banfield J.F."/>
        </authorList>
    </citation>
    <scope>NUCLEOTIDE SEQUENCE [LARGE SCALE GENOMIC DNA]</scope>
</reference>
<evidence type="ECO:0000313" key="4">
    <source>
        <dbReference type="Proteomes" id="UP000231466"/>
    </source>
</evidence>
<evidence type="ECO:0000313" key="3">
    <source>
        <dbReference type="EMBL" id="PIR97886.1"/>
    </source>
</evidence>
<dbReference type="Pfam" id="PF02655">
    <property type="entry name" value="ATP-grasp_3"/>
    <property type="match status" value="1"/>
</dbReference>
<dbReference type="SUPFAM" id="SSF56059">
    <property type="entry name" value="Glutathione synthetase ATP-binding domain-like"/>
    <property type="match status" value="1"/>
</dbReference>
<dbReference type="EMBL" id="PFAH01000008">
    <property type="protein sequence ID" value="PIR97886.1"/>
    <property type="molecule type" value="Genomic_DNA"/>
</dbReference>